<reference evidence="5 6" key="1">
    <citation type="submission" date="2020-08" db="EMBL/GenBank/DDBJ databases">
        <authorList>
            <person name="Newling K."/>
            <person name="Davey J."/>
            <person name="Forrester S."/>
        </authorList>
    </citation>
    <scope>NUCLEOTIDE SEQUENCE [LARGE SCALE GENOMIC DNA]</scope>
    <source>
        <strain evidence="6">Crithidia deanei Carvalho (ATCC PRA-265)</strain>
    </source>
</reference>
<sequence length="462" mass="51139">MDPADKSRTLSLEEIQKGLEYILSVTPETDNTTPVSVLTAASRTLWSKAYAELTKGEENAKNKEMLEKFHTAVLIVCLDSGKWSDHASLAESAALHGSKEELENRWYDKHQMIVSADGQLAFNFEASCSDRVHWAYWIEHVLRVANAAPPAVVKDDTTFDFTRLVQPLEITFGKSFAAHIRNARLEAHHIVEDLEVHSVHIPYGKEKIALLNEAEVNKGVRITPDAFAQLVLQLAHDTLRDRLTAASQLCSVANFFHGLTALARTMTAELAQVIHILNEMERKALPKLEAESEINLSNAGDGTVKPVAVALDSGKSFLASHITSTEDKQKLAAAMRAAITAHHGQVLAATRGEGIDRHMLVLDHHVRVNGDKAGLAFFEDELQKLSSSYLLSTSSFSREWLQYYTFGPQRENGYGLGYVIDRHEMRVSLTAFTNSPATNVSDLTSAILFYSDMVYHLLGGSK</sequence>
<name>A0A7G2CGP2_9TRYP</name>
<accession>A0A7G2CGP2</accession>
<organism evidence="5 6">
    <name type="scientific">Angomonas deanei</name>
    <dbReference type="NCBI Taxonomy" id="59799"/>
    <lineage>
        <taxon>Eukaryota</taxon>
        <taxon>Discoba</taxon>
        <taxon>Euglenozoa</taxon>
        <taxon>Kinetoplastea</taxon>
        <taxon>Metakinetoplastina</taxon>
        <taxon>Trypanosomatida</taxon>
        <taxon>Trypanosomatidae</taxon>
        <taxon>Strigomonadinae</taxon>
        <taxon>Angomonas</taxon>
    </lineage>
</organism>
<keyword evidence="3 5" id="KW-0012">Acyltransferase</keyword>
<dbReference type="Proteomes" id="UP000515908">
    <property type="component" value="Chromosome 11"/>
</dbReference>
<dbReference type="PANTHER" id="PTHR22589">
    <property type="entry name" value="CARNITINE O-ACYLTRANSFERASE"/>
    <property type="match status" value="1"/>
</dbReference>
<protein>
    <submittedName>
        <fullName evidence="5">Choline/Carnitine o-acyltransferase, putative</fullName>
    </submittedName>
</protein>
<dbReference type="AlphaFoldDB" id="A0A7G2CGP2"/>
<evidence type="ECO:0000256" key="2">
    <source>
        <dbReference type="ARBA" id="ARBA00022679"/>
    </source>
</evidence>
<feature type="domain" description="Choline/carnitine acyltransferase" evidence="4">
    <location>
        <begin position="6"/>
        <end position="280"/>
    </location>
</feature>
<proteinExistence type="inferred from homology"/>
<evidence type="ECO:0000256" key="3">
    <source>
        <dbReference type="ARBA" id="ARBA00023315"/>
    </source>
</evidence>
<evidence type="ECO:0000313" key="5">
    <source>
        <dbReference type="EMBL" id="CAD2218515.1"/>
    </source>
</evidence>
<dbReference type="PANTHER" id="PTHR22589:SF60">
    <property type="entry name" value="O-PALMITOYLTRANSFERASE II, PUTATIVE-RELATED"/>
    <property type="match status" value="1"/>
</dbReference>
<dbReference type="VEuPathDB" id="TriTrypDB:ADEAN_000600400"/>
<dbReference type="InterPro" id="IPR023213">
    <property type="entry name" value="CAT-like_dom_sf"/>
</dbReference>
<dbReference type="GO" id="GO:0006635">
    <property type="term" value="P:fatty acid beta-oxidation"/>
    <property type="evidence" value="ECO:0007669"/>
    <property type="project" value="TreeGrafter"/>
</dbReference>
<dbReference type="InterPro" id="IPR039551">
    <property type="entry name" value="Cho/carn_acyl_trans"/>
</dbReference>
<evidence type="ECO:0000313" key="6">
    <source>
        <dbReference type="Proteomes" id="UP000515908"/>
    </source>
</evidence>
<evidence type="ECO:0000259" key="4">
    <source>
        <dbReference type="Pfam" id="PF00755"/>
    </source>
</evidence>
<dbReference type="GO" id="GO:0005739">
    <property type="term" value="C:mitochondrion"/>
    <property type="evidence" value="ECO:0007669"/>
    <property type="project" value="TreeGrafter"/>
</dbReference>
<dbReference type="Gene3D" id="3.30.559.10">
    <property type="entry name" value="Chloramphenicol acetyltransferase-like domain"/>
    <property type="match status" value="2"/>
</dbReference>
<gene>
    <name evidence="5" type="ORF">ADEAN_000600400</name>
</gene>
<comment type="similarity">
    <text evidence="1">Belongs to the carnitine/choline acetyltransferase family.</text>
</comment>
<evidence type="ECO:0000256" key="1">
    <source>
        <dbReference type="ARBA" id="ARBA00005232"/>
    </source>
</evidence>
<dbReference type="Gene3D" id="3.30.559.70">
    <property type="entry name" value="Choline/Carnitine o-acyltransferase, domain 2"/>
    <property type="match status" value="1"/>
</dbReference>
<dbReference type="Pfam" id="PF00755">
    <property type="entry name" value="Carn_acyltransf"/>
    <property type="match status" value="2"/>
</dbReference>
<dbReference type="InterPro" id="IPR000542">
    <property type="entry name" value="Carn_acyl_trans"/>
</dbReference>
<feature type="domain" description="Choline/carnitine acyltransferase" evidence="4">
    <location>
        <begin position="315"/>
        <end position="446"/>
    </location>
</feature>
<keyword evidence="2 5" id="KW-0808">Transferase</keyword>
<dbReference type="EMBL" id="LR877155">
    <property type="protein sequence ID" value="CAD2218515.1"/>
    <property type="molecule type" value="Genomic_DNA"/>
</dbReference>
<dbReference type="InterPro" id="IPR042231">
    <property type="entry name" value="Cho/carn_acyl_trans_2"/>
</dbReference>
<dbReference type="SUPFAM" id="SSF52777">
    <property type="entry name" value="CoA-dependent acyltransferases"/>
    <property type="match status" value="3"/>
</dbReference>
<keyword evidence="6" id="KW-1185">Reference proteome</keyword>
<dbReference type="OrthoDB" id="240216at2759"/>
<dbReference type="GO" id="GO:0004095">
    <property type="term" value="F:carnitine O-palmitoyltransferase activity"/>
    <property type="evidence" value="ECO:0007669"/>
    <property type="project" value="TreeGrafter"/>
</dbReference>